<sequence length="293" mass="33273">MPSERPGTPQLQYVFVIWGTKYPVTNINAMIEAIGRASPLPARFVCLSDRPRPDLHPLAELQELGPAFDRPEYKSRGTQAKLAVFEQGRLLPDVPAIYFDLDTMILGDPARLARLLDRRRGLHLIPATDGRFWGIGKWINRIVPNAIRFRGNGSIFVFRPEDWYHLPGRFLDLAERTPHPRPRHLWADDRFISWAAGPAIYPIPQNLAVKFVNEFTSRPAALAGIKGRLPFVRKRRAGLVAITFSGDAFNPEDLLSLPPGGRLRDRKGRVLVWNDHVMSGLIGPIRRYWTHLT</sequence>
<gene>
    <name evidence="1" type="ORF">ACFSGJ_14975</name>
</gene>
<dbReference type="RefSeq" id="WP_390263488.1">
    <property type="nucleotide sequence ID" value="NZ_JBHUGH010000012.1"/>
</dbReference>
<protein>
    <recommendedName>
        <fullName evidence="3">Glycosyl transferase</fullName>
    </recommendedName>
</protein>
<evidence type="ECO:0000313" key="2">
    <source>
        <dbReference type="Proteomes" id="UP001597353"/>
    </source>
</evidence>
<name>A0ABW4S7G7_9RHOB</name>
<dbReference type="EMBL" id="JBHUGH010000012">
    <property type="protein sequence ID" value="MFD1913514.1"/>
    <property type="molecule type" value="Genomic_DNA"/>
</dbReference>
<accession>A0ABW4S7G7</accession>
<dbReference type="Proteomes" id="UP001597353">
    <property type="component" value="Unassembled WGS sequence"/>
</dbReference>
<organism evidence="1 2">
    <name type="scientific">Halodurantibacterium flavum</name>
    <dbReference type="NCBI Taxonomy" id="1382802"/>
    <lineage>
        <taxon>Bacteria</taxon>
        <taxon>Pseudomonadati</taxon>
        <taxon>Pseudomonadota</taxon>
        <taxon>Alphaproteobacteria</taxon>
        <taxon>Rhodobacterales</taxon>
        <taxon>Paracoccaceae</taxon>
        <taxon>Halodurantibacterium</taxon>
    </lineage>
</organism>
<dbReference type="SUPFAM" id="SSF53448">
    <property type="entry name" value="Nucleotide-diphospho-sugar transferases"/>
    <property type="match status" value="1"/>
</dbReference>
<proteinExistence type="predicted"/>
<evidence type="ECO:0008006" key="3">
    <source>
        <dbReference type="Google" id="ProtNLM"/>
    </source>
</evidence>
<reference evidence="2" key="1">
    <citation type="journal article" date="2019" name="Int. J. Syst. Evol. Microbiol.">
        <title>The Global Catalogue of Microorganisms (GCM) 10K type strain sequencing project: providing services to taxonomists for standard genome sequencing and annotation.</title>
        <authorList>
            <consortium name="The Broad Institute Genomics Platform"/>
            <consortium name="The Broad Institute Genome Sequencing Center for Infectious Disease"/>
            <person name="Wu L."/>
            <person name="Ma J."/>
        </authorList>
    </citation>
    <scope>NUCLEOTIDE SEQUENCE [LARGE SCALE GENOMIC DNA]</scope>
    <source>
        <strain evidence="2">CGMCC 4.7242</strain>
    </source>
</reference>
<evidence type="ECO:0000313" key="1">
    <source>
        <dbReference type="EMBL" id="MFD1913514.1"/>
    </source>
</evidence>
<comment type="caution">
    <text evidence="1">The sequence shown here is derived from an EMBL/GenBank/DDBJ whole genome shotgun (WGS) entry which is preliminary data.</text>
</comment>
<keyword evidence="2" id="KW-1185">Reference proteome</keyword>
<dbReference type="InterPro" id="IPR029044">
    <property type="entry name" value="Nucleotide-diphossugar_trans"/>
</dbReference>